<evidence type="ECO:0000313" key="1">
    <source>
        <dbReference type="EMBL" id="CDZ76364.1"/>
    </source>
</evidence>
<dbReference type="PANTHER" id="PTHR10859:SF91">
    <property type="entry name" value="DOLICHYL-PHOSPHATE BETA-GLUCOSYLTRANSFERASE"/>
    <property type="match status" value="1"/>
</dbReference>
<dbReference type="eggNOG" id="COG1215">
    <property type="taxonomic scope" value="Bacteria"/>
</dbReference>
<sequence>MIYVRMLASASGNYYQILNGEYPSWLSLEELDAQGEYKITENISLETLSQEKSEVARIRHSAEENEKLIYNDLYEQKLVQEAQSGWFPVSLLSGVAHQVTTAFNSAVATTQTLTSVLYKAKQATSELGLFNTLRLGTRTLLDPSARSGVVALGFQYKDYKEKIKKGQQSHLYVQEDQEKRLEYLHKKGSKRTESETSTYKELLASSYELENQKIAQQFRLATRILQHFEQEATYPLDPDISTREHIQKQIEQLLRTRHYGDGSHSLNIDDYSVIEMVVSKILLKNNSALLKESDEPDARKNIGILIPVHKEHNRLKPKSQCYTGEDFLARKLQQLEFLFEGIENIDWHVTFVEDQAKADSKHRSIDEINKRLREDKRILHLSSKVTCLDYAEDLHEEQEAYKNRELSTISADDLARKSVKGAAVHLGMRYLVQACNPSGEKKYKSPKADVVFSTDADLSINLAGIGLEIDPILRKQKHASIGSRRIQNSHVYGRSQLRELQSFLFNQLVRASLNIQLSDTQVGAKAFSAEMINDIHKGFDEISMAFDPEIIRLMKDFQISGAPKYSLGLHLEETGRVWRDSALESQSAGQSMNMFAGLRSISQRVASQHKAPEKGENLVTSASLLEKLSTEGECFTQLMQLANDDRFRVIADYFNEIYTAIAPQEIKKLMVDSHRLFTALATNSQDSEAIIRTITEDLTSILSNMDASDYLGFILDTFPEAYAIGELLQRDPNYIRVIIPLLLGDDNPLNLLVGFKDEPRLPLKDVAFDEVLIGKVNPRAFIVETVDDLTRLDALSQSEERIIIDNMNRVLLITGGKKYTFEGVHRYNLPMSSNTQLTELSESTEKTQLIEQVINLHKTNTYRGQLQAWQLSKAPKKPDKERVFKSMNEERLAQNQEDLKTINEKASEKIKVGIVLNYNSDSTSKAYIDKNIQGKIEALKAAYGHLENIEFHFIVVDTRPKDKCTSKIDEYIDSLLTQTNEAGINCTGSQVHFNPPPGAQYSKAEAVKFGMDYGIETQKCNIVGYVDFSDKIHIEEIGAAISQICHEGIEKGSLAIGSRRLEESDVENKPIIPLLQSSFLNLFIKSMYPRLFHLSDSQTGFKFFSQSAWEAIRDKNPQDNSMGFDIELLQIAAKCGFTISEFPVDFFDSRQNEMEYKTQQQTSIFQGLIEIRGRLDDSFYGDMKPDETRLLGCGAENMVFRLSNGSIIKIPHEALGDDFFTILKNVIFKDRQATTIDAQQETLKTAGVLNQIMAHPVIQQNMAALRNWKELNAFVMRVISAVENKSYKAIGYETSLRFGKDLIIPFKMIDHPIKLNILGQERIIEGYSNVKQSVPVSETFGDRFYERLKGVNPESDLDEQMLQCEQIDQLFDEAIGLFDKLWERGLFDLDTNFMRDTGYYPSSSTGDSTLMSLDPGEIIDDLRQLDVEAALKKLTERADFQEIKAAVNSSKLHPEVKTRILEAYTRKLETFFNRVVKPDVEAVKQKREPTRFGIERFGMSDLTSFAIQFPERLNLPIQELAEVDQAHLAKREAFKLSKYGYQKPFIKSPPLKTEPQTLAISRPFLHTITQTTSVPLDPHPKESKQCTEIGSILPLMMRREMDKEAQQDIIVLDGGSASRSSLLKFATPDQAKGEVQISGQCSYVYAASVGDQILTALNPSLNVGDEASNYVVMMSGDDYLELNETSIERLKNYFATDPAPGMYWVDLPNAGKDFFPMTQEQTLEFLRKNEEELIGLIRNFTEGIPFLKGFSDEGLIEMFADALQNSFDNYKKLRPDEQKLAGGSKESYKAQLSSIAPLLAPAIDYYKQYLIFHATKELGGPKTPFLMVFRKEFLDEFHQEIVKPLLAKHAYIMEDITWENLLIRGFKADKTIWQSMGKPPQLPMEVWNEIYDKLQILKTKWNIDVDDVQQNEQRVFHGFWHNLDDPMSVLHFLEHRFSSMEQHRIIKEVPHQSRGLKVISDSCLPDNLETRIQSSVAGTLGLLNCDLSKGQIKIANVDSTVTPLQNCTNLFYDIRLEEGQELVALPNHLVVAIEGNIFSVPMQMINKADLKTLPVFYYEQNGDKQFNPVRVATLATMPHVCTALERIQEEAKQGIVSQNFKARLQQVLHEEMSPPSPGEQFNL</sequence>
<dbReference type="InterPro" id="IPR029044">
    <property type="entry name" value="Nucleotide-diphossugar_trans"/>
</dbReference>
<evidence type="ECO:0000313" key="2">
    <source>
        <dbReference type="Proteomes" id="UP000044071"/>
    </source>
</evidence>
<dbReference type="Proteomes" id="UP000044071">
    <property type="component" value="Unassembled WGS sequence"/>
</dbReference>
<protein>
    <submittedName>
        <fullName evidence="1">Uncharacterized protein</fullName>
    </submittedName>
</protein>
<dbReference type="EMBL" id="CCSB01000001">
    <property type="protein sequence ID" value="CDZ76364.1"/>
    <property type="molecule type" value="Genomic_DNA"/>
</dbReference>
<dbReference type="GO" id="GO:0006487">
    <property type="term" value="P:protein N-linked glycosylation"/>
    <property type="evidence" value="ECO:0007669"/>
    <property type="project" value="TreeGrafter"/>
</dbReference>
<accession>A0A078KX65</accession>
<name>A0A078KX65_9GAMM</name>
<gene>
    <name evidence="1" type="ORF">BN59_00632</name>
</gene>
<dbReference type="PANTHER" id="PTHR10859">
    <property type="entry name" value="GLYCOSYL TRANSFERASE"/>
    <property type="match status" value="1"/>
</dbReference>
<proteinExistence type="predicted"/>
<reference evidence="1 2" key="1">
    <citation type="submission" date="2014-06" db="EMBL/GenBank/DDBJ databases">
        <authorList>
            <person name="Urmite Genomes Urmite Genomes"/>
        </authorList>
    </citation>
    <scope>NUCLEOTIDE SEQUENCE [LARGE SCALE GENOMIC DNA]</scope>
</reference>
<dbReference type="STRING" id="1034943.BN59_00632"/>
<organism evidence="1 2">
    <name type="scientific">Legionella massiliensis</name>
    <dbReference type="NCBI Taxonomy" id="1034943"/>
    <lineage>
        <taxon>Bacteria</taxon>
        <taxon>Pseudomonadati</taxon>
        <taxon>Pseudomonadota</taxon>
        <taxon>Gammaproteobacteria</taxon>
        <taxon>Legionellales</taxon>
        <taxon>Legionellaceae</taxon>
        <taxon>Legionella</taxon>
    </lineage>
</organism>
<keyword evidence="2" id="KW-1185">Reference proteome</keyword>
<dbReference type="Gene3D" id="3.90.550.10">
    <property type="entry name" value="Spore Coat Polysaccharide Biosynthesis Protein SpsA, Chain A"/>
    <property type="match status" value="1"/>
</dbReference>